<dbReference type="Gene3D" id="1.10.8.60">
    <property type="match status" value="1"/>
</dbReference>
<dbReference type="CDD" id="cd00009">
    <property type="entry name" value="AAA"/>
    <property type="match status" value="1"/>
</dbReference>
<dbReference type="GO" id="GO:0017116">
    <property type="term" value="F:single-stranded DNA helicase activity"/>
    <property type="evidence" value="ECO:0007669"/>
    <property type="project" value="TreeGrafter"/>
</dbReference>
<dbReference type="InterPro" id="IPR032423">
    <property type="entry name" value="AAA_assoc_2"/>
</dbReference>
<comment type="caution">
    <text evidence="5">The sequence shown here is derived from an EMBL/GenBank/DDBJ whole genome shotgun (WGS) entry which is preliminary data.</text>
</comment>
<dbReference type="Gene3D" id="1.10.3710.10">
    <property type="entry name" value="DNA polymerase III clamp loader subunits, C-terminal domain"/>
    <property type="match status" value="1"/>
</dbReference>
<dbReference type="InterPro" id="IPR051314">
    <property type="entry name" value="AAA_ATPase_RarA/MGS1/WRNIP1"/>
</dbReference>
<dbReference type="CDD" id="cd18139">
    <property type="entry name" value="HLD_clamp_RarA"/>
    <property type="match status" value="1"/>
</dbReference>
<dbReference type="SUPFAM" id="SSF48019">
    <property type="entry name" value="post-AAA+ oligomerization domain-like"/>
    <property type="match status" value="1"/>
</dbReference>
<dbReference type="PANTHER" id="PTHR13779">
    <property type="entry name" value="WERNER HELICASE-INTERACTING PROTEIN 1 FAMILY MEMBER"/>
    <property type="match status" value="1"/>
</dbReference>
<dbReference type="AlphaFoldDB" id="A0A9D1LF60"/>
<sequence length="425" mass="46290">MTAPLADRLRPETIDEMVGQRHLLCEGAPLRNIAQSGHLPNLIFYGPPGTGKTTLARILAKTTDLTLRKLNGTSASIQDVKEIVAEIGTLAAPNGVLLYLDEIQYFNKKQQQSLLEYMESGQITLIASTTENPYFYVYNAVLSRATVFEFKPLTPEEVEPAVRRGFAFLEKEQGCKLDVSDEAAACIAAASGGDVRKALNFTELAVLAARPDENGGKTITAEAVQKLTGGNAFRYDRAGDEHYDVISAFQKSMRGSDPDAALHYLARLLAGGDLPSAVRRLMVCAAEDVGLAYPQILPIVKAACDMALAVGLPGARIPLADAVILVATAPKSNTGEAGIDAAMADVESGRYGRIPRALQNKHFDGDDAAQKGQFYKYPHDFSHHWVEQQYLPDALLGKQYYFYGDNRNEQAAKAYWDAIKSEDRS</sequence>
<evidence type="ECO:0000256" key="2">
    <source>
        <dbReference type="ARBA" id="ARBA00022741"/>
    </source>
</evidence>
<dbReference type="PANTHER" id="PTHR13779:SF7">
    <property type="entry name" value="ATPASE WRNIP1"/>
    <property type="match status" value="1"/>
</dbReference>
<dbReference type="InterPro" id="IPR021886">
    <property type="entry name" value="MgsA_C"/>
</dbReference>
<dbReference type="FunFam" id="1.20.272.10:FF:000001">
    <property type="entry name" value="Putative AAA family ATPase"/>
    <property type="match status" value="1"/>
</dbReference>
<dbReference type="GO" id="GO:0003677">
    <property type="term" value="F:DNA binding"/>
    <property type="evidence" value="ECO:0007669"/>
    <property type="project" value="InterPro"/>
</dbReference>
<dbReference type="Pfam" id="PF00004">
    <property type="entry name" value="AAA"/>
    <property type="match status" value="1"/>
</dbReference>
<dbReference type="InterPro" id="IPR003959">
    <property type="entry name" value="ATPase_AAA_core"/>
</dbReference>
<reference evidence="5" key="1">
    <citation type="submission" date="2020-10" db="EMBL/GenBank/DDBJ databases">
        <authorList>
            <person name="Gilroy R."/>
        </authorList>
    </citation>
    <scope>NUCLEOTIDE SEQUENCE</scope>
    <source>
        <strain evidence="5">ChiGjej1B1-19959</strain>
    </source>
</reference>
<dbReference type="InterPro" id="IPR003593">
    <property type="entry name" value="AAA+_ATPase"/>
</dbReference>
<protein>
    <submittedName>
        <fullName evidence="5">Replication-associated recombination protein A</fullName>
    </submittedName>
</protein>
<organism evidence="5 6">
    <name type="scientific">Candidatus Fimenecus excrementigallinarum</name>
    <dbReference type="NCBI Taxonomy" id="2840816"/>
    <lineage>
        <taxon>Bacteria</taxon>
        <taxon>Bacillati</taxon>
        <taxon>Bacillota</taxon>
        <taxon>Clostridia</taxon>
        <taxon>Candidatus Fimenecus</taxon>
    </lineage>
</organism>
<dbReference type="SMART" id="SM00382">
    <property type="entry name" value="AAA"/>
    <property type="match status" value="1"/>
</dbReference>
<evidence type="ECO:0000256" key="1">
    <source>
        <dbReference type="ARBA" id="ARBA00008959"/>
    </source>
</evidence>
<dbReference type="GO" id="GO:0000731">
    <property type="term" value="P:DNA synthesis involved in DNA repair"/>
    <property type="evidence" value="ECO:0007669"/>
    <property type="project" value="TreeGrafter"/>
</dbReference>
<accession>A0A9D1LF60</accession>
<dbReference type="Gene3D" id="3.40.50.300">
    <property type="entry name" value="P-loop containing nucleotide triphosphate hydrolases"/>
    <property type="match status" value="1"/>
</dbReference>
<dbReference type="GO" id="GO:0006261">
    <property type="term" value="P:DNA-templated DNA replication"/>
    <property type="evidence" value="ECO:0007669"/>
    <property type="project" value="TreeGrafter"/>
</dbReference>
<dbReference type="SUPFAM" id="SSF52540">
    <property type="entry name" value="P-loop containing nucleoside triphosphate hydrolases"/>
    <property type="match status" value="1"/>
</dbReference>
<dbReference type="InterPro" id="IPR008921">
    <property type="entry name" value="DNA_pol3_clamp-load_cplx_C"/>
</dbReference>
<evidence type="ECO:0000259" key="4">
    <source>
        <dbReference type="SMART" id="SM00382"/>
    </source>
</evidence>
<dbReference type="GO" id="GO:0016887">
    <property type="term" value="F:ATP hydrolysis activity"/>
    <property type="evidence" value="ECO:0007669"/>
    <property type="project" value="InterPro"/>
</dbReference>
<keyword evidence="3" id="KW-0067">ATP-binding</keyword>
<evidence type="ECO:0000256" key="3">
    <source>
        <dbReference type="ARBA" id="ARBA00022840"/>
    </source>
</evidence>
<dbReference type="Proteomes" id="UP000824071">
    <property type="component" value="Unassembled WGS sequence"/>
</dbReference>
<reference evidence="5" key="2">
    <citation type="journal article" date="2021" name="PeerJ">
        <title>Extensive microbial diversity within the chicken gut microbiome revealed by metagenomics and culture.</title>
        <authorList>
            <person name="Gilroy R."/>
            <person name="Ravi A."/>
            <person name="Getino M."/>
            <person name="Pursley I."/>
            <person name="Horton D.L."/>
            <person name="Alikhan N.F."/>
            <person name="Baker D."/>
            <person name="Gharbi K."/>
            <person name="Hall N."/>
            <person name="Watson M."/>
            <person name="Adriaenssens E.M."/>
            <person name="Foster-Nyarko E."/>
            <person name="Jarju S."/>
            <person name="Secka A."/>
            <person name="Antonio M."/>
            <person name="Oren A."/>
            <person name="Chaudhuri R.R."/>
            <person name="La Ragione R."/>
            <person name="Hildebrand F."/>
            <person name="Pallen M.J."/>
        </authorList>
    </citation>
    <scope>NUCLEOTIDE SEQUENCE</scope>
    <source>
        <strain evidence="5">ChiGjej1B1-19959</strain>
    </source>
</reference>
<feature type="domain" description="AAA+ ATPase" evidence="4">
    <location>
        <begin position="38"/>
        <end position="154"/>
    </location>
</feature>
<name>A0A9D1LF60_9FIRM</name>
<dbReference type="Gene3D" id="1.20.272.10">
    <property type="match status" value="1"/>
</dbReference>
<dbReference type="EMBL" id="DVMW01000044">
    <property type="protein sequence ID" value="HIU36551.1"/>
    <property type="molecule type" value="Genomic_DNA"/>
</dbReference>
<proteinExistence type="inferred from homology"/>
<keyword evidence="2" id="KW-0547">Nucleotide-binding</keyword>
<gene>
    <name evidence="5" type="ORF">IAC53_08105</name>
</gene>
<dbReference type="GO" id="GO:0008047">
    <property type="term" value="F:enzyme activator activity"/>
    <property type="evidence" value="ECO:0007669"/>
    <property type="project" value="TreeGrafter"/>
</dbReference>
<dbReference type="InterPro" id="IPR027417">
    <property type="entry name" value="P-loop_NTPase"/>
</dbReference>
<dbReference type="Pfam" id="PF16193">
    <property type="entry name" value="AAA_assoc_2"/>
    <property type="match status" value="1"/>
</dbReference>
<comment type="similarity">
    <text evidence="1">Belongs to the AAA ATPase family. RarA/MGS1/WRNIP1 subfamily.</text>
</comment>
<evidence type="ECO:0000313" key="5">
    <source>
        <dbReference type="EMBL" id="HIU36551.1"/>
    </source>
</evidence>
<evidence type="ECO:0000313" key="6">
    <source>
        <dbReference type="Proteomes" id="UP000824071"/>
    </source>
</evidence>
<dbReference type="Pfam" id="PF12002">
    <property type="entry name" value="MgsA_C"/>
    <property type="match status" value="1"/>
</dbReference>
<dbReference type="GO" id="GO:0005524">
    <property type="term" value="F:ATP binding"/>
    <property type="evidence" value="ECO:0007669"/>
    <property type="project" value="UniProtKB-KW"/>
</dbReference>